<keyword evidence="2" id="KW-1133">Transmembrane helix</keyword>
<dbReference type="Pfam" id="PF01757">
    <property type="entry name" value="Acyl_transf_3"/>
    <property type="match status" value="1"/>
</dbReference>
<comment type="caution">
    <text evidence="4">The sequence shown here is derived from an EMBL/GenBank/DDBJ whole genome shotgun (WGS) entry which is preliminary data.</text>
</comment>
<evidence type="ECO:0000313" key="5">
    <source>
        <dbReference type="Proteomes" id="UP000265354"/>
    </source>
</evidence>
<feature type="transmembrane region" description="Helical" evidence="2">
    <location>
        <begin position="154"/>
        <end position="172"/>
    </location>
</feature>
<accession>A0A388SUJ3</accession>
<gene>
    <name evidence="4" type="ORF">SSP531S_14420</name>
</gene>
<dbReference type="PANTHER" id="PTHR37312">
    <property type="entry name" value="MEMBRANE-BOUND ACYLTRANSFERASE YKRP-RELATED"/>
    <property type="match status" value="1"/>
</dbReference>
<dbReference type="InterPro" id="IPR052734">
    <property type="entry name" value="Nod_factor_acetyltransferase"/>
</dbReference>
<dbReference type="PANTHER" id="PTHR37312:SF1">
    <property type="entry name" value="MEMBRANE-BOUND ACYLTRANSFERASE YKRP-RELATED"/>
    <property type="match status" value="1"/>
</dbReference>
<name>A0A388SUJ3_9ACTN</name>
<organism evidence="4 5">
    <name type="scientific">Streptomyces spongiicola</name>
    <dbReference type="NCBI Taxonomy" id="1690221"/>
    <lineage>
        <taxon>Bacteria</taxon>
        <taxon>Bacillati</taxon>
        <taxon>Actinomycetota</taxon>
        <taxon>Actinomycetes</taxon>
        <taxon>Kitasatosporales</taxon>
        <taxon>Streptomycetaceae</taxon>
        <taxon>Streptomyces</taxon>
    </lineage>
</organism>
<dbReference type="GO" id="GO:0016747">
    <property type="term" value="F:acyltransferase activity, transferring groups other than amino-acyl groups"/>
    <property type="evidence" value="ECO:0007669"/>
    <property type="project" value="InterPro"/>
</dbReference>
<dbReference type="EMBL" id="BGZL01000003">
    <property type="protein sequence ID" value="GBQ00036.1"/>
    <property type="molecule type" value="Genomic_DNA"/>
</dbReference>
<feature type="region of interest" description="Disordered" evidence="1">
    <location>
        <begin position="1"/>
        <end position="54"/>
    </location>
</feature>
<feature type="compositionally biased region" description="Pro residues" evidence="1">
    <location>
        <begin position="25"/>
        <end position="34"/>
    </location>
</feature>
<reference evidence="4 5" key="1">
    <citation type="submission" date="2018-07" db="EMBL/GenBank/DDBJ databases">
        <title>Whole Genome Shotgun Sequence of Streptomyces spongiicola strain 531S.</title>
        <authorList>
            <person name="Dohra H."/>
            <person name="Kodani S."/>
        </authorList>
    </citation>
    <scope>NUCLEOTIDE SEQUENCE [LARGE SCALE GENOMIC DNA]</scope>
    <source>
        <strain evidence="4 5">531S</strain>
    </source>
</reference>
<sequence length="403" mass="44562">MQKDRVTGASREPEPLPGRTATAEPAPPAPPVPAPVAQEAPATAAREAPQAPPAKRRDAYFDNAKYLAIVLVAVAHAWEPVMEGSRATRAAYMFVYAFHMPAFIIISGYFSRSFQARPDQLKRLVSGVVVPYVVFEIAYTLFKRWADDDPDYPFSMNDPIYLTWFLIALFVWRLSTPLWRSVKWPLAVALGLAALGTLTPGMGQSLDLQRILQFLPFFVLGLSMRPEHFQMLRRREVRLLALPVLAGAAVAAYWVAPDVRMGWFYRSTSAVELDAPWWAGPLVTLALFGCAVVLAAAFLAWVPRRRTWFTVLGAGTICGYLLHGFLVKSLDYLGVVARYPWLAEPAGLVAVTLAAAAAVTLLCTPPVRRVLRFATEPELSWAFRQDVTRLSGRAADASSRTSR</sequence>
<feature type="transmembrane region" description="Helical" evidence="2">
    <location>
        <begin position="237"/>
        <end position="256"/>
    </location>
</feature>
<feature type="transmembrane region" description="Helical" evidence="2">
    <location>
        <begin position="346"/>
        <end position="364"/>
    </location>
</feature>
<dbReference type="Proteomes" id="UP000265354">
    <property type="component" value="Unassembled WGS sequence"/>
</dbReference>
<keyword evidence="2" id="KW-0472">Membrane</keyword>
<dbReference type="AlphaFoldDB" id="A0A388SUJ3"/>
<feature type="transmembrane region" description="Helical" evidence="2">
    <location>
        <begin position="276"/>
        <end position="301"/>
    </location>
</feature>
<evidence type="ECO:0000256" key="1">
    <source>
        <dbReference type="SAM" id="MobiDB-lite"/>
    </source>
</evidence>
<feature type="compositionally biased region" description="Low complexity" evidence="1">
    <location>
        <begin position="35"/>
        <end position="49"/>
    </location>
</feature>
<feature type="domain" description="Acyltransferase 3" evidence="3">
    <location>
        <begin position="59"/>
        <end position="356"/>
    </location>
</feature>
<proteinExistence type="predicted"/>
<feature type="compositionally biased region" description="Basic and acidic residues" evidence="1">
    <location>
        <begin position="1"/>
        <end position="14"/>
    </location>
</feature>
<feature type="transmembrane region" description="Helical" evidence="2">
    <location>
        <begin position="123"/>
        <end position="142"/>
    </location>
</feature>
<dbReference type="InterPro" id="IPR002656">
    <property type="entry name" value="Acyl_transf_3_dom"/>
</dbReference>
<evidence type="ECO:0000313" key="4">
    <source>
        <dbReference type="EMBL" id="GBQ00036.1"/>
    </source>
</evidence>
<protein>
    <recommendedName>
        <fullName evidence="3">Acyltransferase 3 domain-containing protein</fullName>
    </recommendedName>
</protein>
<feature type="transmembrane region" description="Helical" evidence="2">
    <location>
        <begin position="60"/>
        <end position="78"/>
    </location>
</feature>
<evidence type="ECO:0000256" key="2">
    <source>
        <dbReference type="SAM" id="Phobius"/>
    </source>
</evidence>
<evidence type="ECO:0000259" key="3">
    <source>
        <dbReference type="Pfam" id="PF01757"/>
    </source>
</evidence>
<feature type="transmembrane region" description="Helical" evidence="2">
    <location>
        <begin position="90"/>
        <end position="111"/>
    </location>
</feature>
<feature type="transmembrane region" description="Helical" evidence="2">
    <location>
        <begin position="308"/>
        <end position="326"/>
    </location>
</feature>
<keyword evidence="2" id="KW-0812">Transmembrane</keyword>